<dbReference type="SUPFAM" id="SSF48576">
    <property type="entry name" value="Terpenoid synthases"/>
    <property type="match status" value="1"/>
</dbReference>
<comment type="caution">
    <text evidence="1">The sequence shown here is derived from an EMBL/GenBank/DDBJ whole genome shotgun (WGS) entry which is preliminary data.</text>
</comment>
<keyword evidence="2" id="KW-1185">Reference proteome</keyword>
<dbReference type="InterPro" id="IPR044844">
    <property type="entry name" value="Trans_IPPS_euk-type"/>
</dbReference>
<name>A0A5D5AH55_9EURY</name>
<evidence type="ECO:0000313" key="1">
    <source>
        <dbReference type="EMBL" id="TYT61056.1"/>
    </source>
</evidence>
<dbReference type="RefSeq" id="WP_149082476.1">
    <property type="nucleotide sequence ID" value="NZ_VTAW01000024.1"/>
</dbReference>
<reference evidence="1 2" key="1">
    <citation type="submission" date="2019-08" db="EMBL/GenBank/DDBJ databases">
        <title>Archaea genome.</title>
        <authorList>
            <person name="Kajale S."/>
            <person name="Shouche Y."/>
            <person name="Deshpande N."/>
            <person name="Sharma A."/>
        </authorList>
    </citation>
    <scope>NUCLEOTIDE SEQUENCE [LARGE SCALE GENOMIC DNA]</scope>
    <source>
        <strain evidence="1 2">ESP3B_9</strain>
    </source>
</reference>
<dbReference type="InterPro" id="IPR002060">
    <property type="entry name" value="Squ/phyt_synthse"/>
</dbReference>
<dbReference type="GO" id="GO:0051996">
    <property type="term" value="F:squalene synthase [NAD(P)H] activity"/>
    <property type="evidence" value="ECO:0007669"/>
    <property type="project" value="InterPro"/>
</dbReference>
<dbReference type="EMBL" id="VTAW01000024">
    <property type="protein sequence ID" value="TYT61056.1"/>
    <property type="molecule type" value="Genomic_DNA"/>
</dbReference>
<dbReference type="PANTHER" id="PTHR11626:SF2">
    <property type="entry name" value="SQUALENE SYNTHASE"/>
    <property type="match status" value="1"/>
</dbReference>
<proteinExistence type="predicted"/>
<gene>
    <name evidence="1" type="ORF">FYC77_15850</name>
</gene>
<evidence type="ECO:0000313" key="2">
    <source>
        <dbReference type="Proteomes" id="UP000324104"/>
    </source>
</evidence>
<dbReference type="AlphaFoldDB" id="A0A5D5AH55"/>
<dbReference type="Gene3D" id="1.10.600.10">
    <property type="entry name" value="Farnesyl Diphosphate Synthase"/>
    <property type="match status" value="1"/>
</dbReference>
<dbReference type="InterPro" id="IPR008949">
    <property type="entry name" value="Isoprenoid_synthase_dom_sf"/>
</dbReference>
<accession>A0A5D5AH55</accession>
<dbReference type="Proteomes" id="UP000324104">
    <property type="component" value="Unassembled WGS sequence"/>
</dbReference>
<sequence length="350" mass="39956">MTTGQPEFTTDADLEWCYDAVHGVSRTFSITIDRLEEPMARHICIGYLLCRVADTIEDAGHIPPGDQTDLLETYDRLLDPDADQSVETFMDDVEPWIPGGEARTDDWEVVAHTPRVLRTFESLEEEPREIMRKPVRELVDGMAMFTDRYADEGGLRLQTLDELEEYCWYAAGTVGTLITGLVARGASPERAEEMRANARSFALLLQLVNIAKDVDSDYHEENNVYLPAEWLAEEDVDIERVTHEENHSGVTNVIRRVTGRAETYLDDAQRYLEVVPEQHGNRLSAWAIPYLLAVGTMRELRERPEDVVREGDVKVPRAEVYALLQQFEEGVSRHRLADLRNEMAEEPLHQ</sequence>
<dbReference type="SFLD" id="SFLDS00005">
    <property type="entry name" value="Isoprenoid_Synthase_Type_I"/>
    <property type="match status" value="1"/>
</dbReference>
<dbReference type="SFLD" id="SFLDG01018">
    <property type="entry name" value="Squalene/Phytoene_Synthase_Lik"/>
    <property type="match status" value="1"/>
</dbReference>
<organism evidence="1 2">
    <name type="scientific">Natrialba swarupiae</name>
    <dbReference type="NCBI Taxonomy" id="2448032"/>
    <lineage>
        <taxon>Archaea</taxon>
        <taxon>Methanobacteriati</taxon>
        <taxon>Methanobacteriota</taxon>
        <taxon>Stenosarchaea group</taxon>
        <taxon>Halobacteria</taxon>
        <taxon>Halobacteriales</taxon>
        <taxon>Natrialbaceae</taxon>
        <taxon>Natrialba</taxon>
    </lineage>
</organism>
<protein>
    <submittedName>
        <fullName evidence="1">Squalene/phytoene synthase family protein</fullName>
    </submittedName>
</protein>
<dbReference type="GO" id="GO:0045338">
    <property type="term" value="P:farnesyl diphosphate metabolic process"/>
    <property type="evidence" value="ECO:0007669"/>
    <property type="project" value="InterPro"/>
</dbReference>
<dbReference type="PANTHER" id="PTHR11626">
    <property type="entry name" value="FARNESYL-DIPHOSPHATE FARNESYLTRANSFERASE"/>
    <property type="match status" value="1"/>
</dbReference>
<dbReference type="Pfam" id="PF00494">
    <property type="entry name" value="SQS_PSY"/>
    <property type="match status" value="1"/>
</dbReference>